<dbReference type="KEGG" id="pseg:D3H65_02000"/>
<dbReference type="RefSeq" id="WP_119048651.1">
    <property type="nucleotide sequence ID" value="NZ_CP032157.1"/>
</dbReference>
<feature type="domain" description="RNA polymerase sigma factor 70 region 4 type 2" evidence="6">
    <location>
        <begin position="120"/>
        <end position="171"/>
    </location>
</feature>
<dbReference type="InterPro" id="IPR036388">
    <property type="entry name" value="WH-like_DNA-bd_sf"/>
</dbReference>
<dbReference type="InterPro" id="IPR039425">
    <property type="entry name" value="RNA_pol_sigma-70-like"/>
</dbReference>
<dbReference type="GO" id="GO:0003677">
    <property type="term" value="F:DNA binding"/>
    <property type="evidence" value="ECO:0007669"/>
    <property type="project" value="InterPro"/>
</dbReference>
<keyword evidence="2" id="KW-0805">Transcription regulation</keyword>
<organism evidence="7 8">
    <name type="scientific">Paraflavitalea soli</name>
    <dbReference type="NCBI Taxonomy" id="2315862"/>
    <lineage>
        <taxon>Bacteria</taxon>
        <taxon>Pseudomonadati</taxon>
        <taxon>Bacteroidota</taxon>
        <taxon>Chitinophagia</taxon>
        <taxon>Chitinophagales</taxon>
        <taxon>Chitinophagaceae</taxon>
        <taxon>Paraflavitalea</taxon>
    </lineage>
</organism>
<dbReference type="NCBIfam" id="TIGR02937">
    <property type="entry name" value="sigma70-ECF"/>
    <property type="match status" value="1"/>
</dbReference>
<evidence type="ECO:0000256" key="3">
    <source>
        <dbReference type="ARBA" id="ARBA00023082"/>
    </source>
</evidence>
<dbReference type="Gene3D" id="1.10.10.10">
    <property type="entry name" value="Winged helix-like DNA-binding domain superfamily/Winged helix DNA-binding domain"/>
    <property type="match status" value="1"/>
</dbReference>
<keyword evidence="8" id="KW-1185">Reference proteome</keyword>
<evidence type="ECO:0000259" key="6">
    <source>
        <dbReference type="Pfam" id="PF08281"/>
    </source>
</evidence>
<sequence length="178" mass="21012">MIKDADTLFLEQLRKGDIEAFEQLFRIYYKPLVAEAYFLLKEEMEAQDQVQLLFIEMWDKKLYKNLNTSVKSYLHKAIHNKCLNLIEKKKTKANRFNAYARTLQDKINDNVLEINETSRKVNTLLNELPAQRLKAVSLVYLEDKKYQEAAEEMGITINSVKTHLKLSLKTLREKLRDL</sequence>
<reference evidence="7 8" key="1">
    <citation type="submission" date="2018-09" db="EMBL/GenBank/DDBJ databases">
        <title>Genome sequencing of strain 6GH32-13.</title>
        <authorList>
            <person name="Weon H.-Y."/>
            <person name="Heo J."/>
            <person name="Kwon S.-W."/>
        </authorList>
    </citation>
    <scope>NUCLEOTIDE SEQUENCE [LARGE SCALE GENOMIC DNA]</scope>
    <source>
        <strain evidence="7 8">5GH32-13</strain>
    </source>
</reference>
<evidence type="ECO:0000256" key="4">
    <source>
        <dbReference type="ARBA" id="ARBA00023163"/>
    </source>
</evidence>
<dbReference type="InterPro" id="IPR013324">
    <property type="entry name" value="RNA_pol_sigma_r3/r4-like"/>
</dbReference>
<dbReference type="AlphaFoldDB" id="A0A3B7MHN0"/>
<dbReference type="PANTHER" id="PTHR43133:SF46">
    <property type="entry name" value="RNA POLYMERASE SIGMA-70 FACTOR ECF SUBFAMILY"/>
    <property type="match status" value="1"/>
</dbReference>
<name>A0A3B7MHN0_9BACT</name>
<dbReference type="EMBL" id="CP032157">
    <property type="protein sequence ID" value="AXY72813.1"/>
    <property type="molecule type" value="Genomic_DNA"/>
</dbReference>
<proteinExistence type="inferred from homology"/>
<dbReference type="InterPro" id="IPR014284">
    <property type="entry name" value="RNA_pol_sigma-70_dom"/>
</dbReference>
<keyword evidence="3" id="KW-0731">Sigma factor</keyword>
<dbReference type="Pfam" id="PF08281">
    <property type="entry name" value="Sigma70_r4_2"/>
    <property type="match status" value="1"/>
</dbReference>
<evidence type="ECO:0000256" key="2">
    <source>
        <dbReference type="ARBA" id="ARBA00023015"/>
    </source>
</evidence>
<feature type="domain" description="RNA polymerase sigma-70 region 2" evidence="5">
    <location>
        <begin position="24"/>
        <end position="90"/>
    </location>
</feature>
<evidence type="ECO:0000313" key="7">
    <source>
        <dbReference type="EMBL" id="AXY72813.1"/>
    </source>
</evidence>
<dbReference type="Pfam" id="PF04542">
    <property type="entry name" value="Sigma70_r2"/>
    <property type="match status" value="1"/>
</dbReference>
<gene>
    <name evidence="7" type="ORF">D3H65_02000</name>
</gene>
<dbReference type="OrthoDB" id="653814at2"/>
<protein>
    <submittedName>
        <fullName evidence="7">Sigma-70 family RNA polymerase sigma factor</fullName>
    </submittedName>
</protein>
<dbReference type="SUPFAM" id="SSF88946">
    <property type="entry name" value="Sigma2 domain of RNA polymerase sigma factors"/>
    <property type="match status" value="1"/>
</dbReference>
<accession>A0A3B7MHN0</accession>
<evidence type="ECO:0000259" key="5">
    <source>
        <dbReference type="Pfam" id="PF04542"/>
    </source>
</evidence>
<dbReference type="Gene3D" id="1.10.1740.10">
    <property type="match status" value="1"/>
</dbReference>
<dbReference type="PANTHER" id="PTHR43133">
    <property type="entry name" value="RNA POLYMERASE ECF-TYPE SIGMA FACTO"/>
    <property type="match status" value="1"/>
</dbReference>
<dbReference type="Proteomes" id="UP000263900">
    <property type="component" value="Chromosome"/>
</dbReference>
<evidence type="ECO:0000256" key="1">
    <source>
        <dbReference type="ARBA" id="ARBA00010641"/>
    </source>
</evidence>
<dbReference type="InterPro" id="IPR013249">
    <property type="entry name" value="RNA_pol_sigma70_r4_t2"/>
</dbReference>
<dbReference type="SUPFAM" id="SSF88659">
    <property type="entry name" value="Sigma3 and sigma4 domains of RNA polymerase sigma factors"/>
    <property type="match status" value="1"/>
</dbReference>
<keyword evidence="4" id="KW-0804">Transcription</keyword>
<evidence type="ECO:0000313" key="8">
    <source>
        <dbReference type="Proteomes" id="UP000263900"/>
    </source>
</evidence>
<dbReference type="GO" id="GO:0016987">
    <property type="term" value="F:sigma factor activity"/>
    <property type="evidence" value="ECO:0007669"/>
    <property type="project" value="UniProtKB-KW"/>
</dbReference>
<comment type="similarity">
    <text evidence="1">Belongs to the sigma-70 factor family. ECF subfamily.</text>
</comment>
<dbReference type="GO" id="GO:0006352">
    <property type="term" value="P:DNA-templated transcription initiation"/>
    <property type="evidence" value="ECO:0007669"/>
    <property type="project" value="InterPro"/>
</dbReference>
<dbReference type="InterPro" id="IPR013325">
    <property type="entry name" value="RNA_pol_sigma_r2"/>
</dbReference>
<dbReference type="InterPro" id="IPR007627">
    <property type="entry name" value="RNA_pol_sigma70_r2"/>
</dbReference>